<keyword evidence="4 6" id="KW-1133">Transmembrane helix</keyword>
<dbReference type="GO" id="GO:0016020">
    <property type="term" value="C:membrane"/>
    <property type="evidence" value="ECO:0007669"/>
    <property type="project" value="UniProtKB-SubCell"/>
</dbReference>
<dbReference type="InterPro" id="IPR031479">
    <property type="entry name" value="SLX4IP"/>
</dbReference>
<dbReference type="PANTHER" id="PTHR10556:SF37">
    <property type="entry name" value="3-OXO-5-ALPHA-STEROID 4-DEHYDROGENASE 2"/>
    <property type="match status" value="1"/>
</dbReference>
<feature type="transmembrane region" description="Helical" evidence="6">
    <location>
        <begin position="79"/>
        <end position="99"/>
    </location>
</feature>
<feature type="transmembrane region" description="Helical" evidence="6">
    <location>
        <begin position="44"/>
        <end position="67"/>
    </location>
</feature>
<keyword evidence="5 6" id="KW-0472">Membrane</keyword>
<dbReference type="AlphaFoldDB" id="A0A315VR45"/>
<comment type="caution">
    <text evidence="8">The sequence shown here is derived from an EMBL/GenBank/DDBJ whole genome shotgun (WGS) entry which is preliminary data.</text>
</comment>
<organism evidence="8 9">
    <name type="scientific">Gambusia affinis</name>
    <name type="common">Western mosquitofish</name>
    <name type="synonym">Heterandria affinis</name>
    <dbReference type="NCBI Taxonomy" id="33528"/>
    <lineage>
        <taxon>Eukaryota</taxon>
        <taxon>Metazoa</taxon>
        <taxon>Chordata</taxon>
        <taxon>Craniata</taxon>
        <taxon>Vertebrata</taxon>
        <taxon>Euteleostomi</taxon>
        <taxon>Actinopterygii</taxon>
        <taxon>Neopterygii</taxon>
        <taxon>Teleostei</taxon>
        <taxon>Neoteleostei</taxon>
        <taxon>Acanthomorphata</taxon>
        <taxon>Ovalentaria</taxon>
        <taxon>Atherinomorphae</taxon>
        <taxon>Cyprinodontiformes</taxon>
        <taxon>Poeciliidae</taxon>
        <taxon>Poeciliinae</taxon>
        <taxon>Gambusia</taxon>
    </lineage>
</organism>
<dbReference type="InterPro" id="IPR001104">
    <property type="entry name" value="3-oxo-5_a-steroid_4-DH_C"/>
</dbReference>
<dbReference type="Pfam" id="PF02544">
    <property type="entry name" value="Steroid_dh"/>
    <property type="match status" value="1"/>
</dbReference>
<dbReference type="Pfam" id="PF15744">
    <property type="entry name" value="UPF0492"/>
    <property type="match status" value="1"/>
</dbReference>
<dbReference type="PROSITE" id="PS50244">
    <property type="entry name" value="S5A_REDUCTASE"/>
    <property type="match status" value="1"/>
</dbReference>
<evidence type="ECO:0000313" key="9">
    <source>
        <dbReference type="Proteomes" id="UP000250572"/>
    </source>
</evidence>
<proteinExistence type="inferred from homology"/>
<feature type="transmembrane region" description="Helical" evidence="6">
    <location>
        <begin position="199"/>
        <end position="224"/>
    </location>
</feature>
<evidence type="ECO:0000256" key="3">
    <source>
        <dbReference type="ARBA" id="ARBA00022692"/>
    </source>
</evidence>
<evidence type="ECO:0000256" key="1">
    <source>
        <dbReference type="ARBA" id="ARBA00004141"/>
    </source>
</evidence>
<dbReference type="Proteomes" id="UP000250572">
    <property type="component" value="Unassembled WGS sequence"/>
</dbReference>
<dbReference type="STRING" id="33528.ENSGAFP00000008316"/>
<dbReference type="GO" id="GO:0006694">
    <property type="term" value="P:steroid biosynthetic process"/>
    <property type="evidence" value="ECO:0007669"/>
    <property type="project" value="TreeGrafter"/>
</dbReference>
<feature type="transmembrane region" description="Helical" evidence="6">
    <location>
        <begin position="7"/>
        <end position="24"/>
    </location>
</feature>
<dbReference type="EMBL" id="NHOQ01001229">
    <property type="protein sequence ID" value="PWA25696.1"/>
    <property type="molecule type" value="Genomic_DNA"/>
</dbReference>
<evidence type="ECO:0000256" key="4">
    <source>
        <dbReference type="ARBA" id="ARBA00022989"/>
    </source>
</evidence>
<gene>
    <name evidence="8" type="ORF">CCH79_00001467</name>
</gene>
<keyword evidence="9" id="KW-1185">Reference proteome</keyword>
<feature type="transmembrane region" description="Helical" evidence="6">
    <location>
        <begin position="105"/>
        <end position="129"/>
    </location>
</feature>
<evidence type="ECO:0000313" key="8">
    <source>
        <dbReference type="EMBL" id="PWA25696.1"/>
    </source>
</evidence>
<evidence type="ECO:0000256" key="6">
    <source>
        <dbReference type="SAM" id="Phobius"/>
    </source>
</evidence>
<comment type="similarity">
    <text evidence="2">Belongs to the steroid 5-alpha reductase family.</text>
</comment>
<evidence type="ECO:0000256" key="5">
    <source>
        <dbReference type="ARBA" id="ARBA00023136"/>
    </source>
</evidence>
<dbReference type="GO" id="GO:0003865">
    <property type="term" value="F:3-oxo-5-alpha-steroid 4-dehydrogenase activity"/>
    <property type="evidence" value="ECO:0007669"/>
    <property type="project" value="TreeGrafter"/>
</dbReference>
<keyword evidence="3 6" id="KW-0812">Transmembrane</keyword>
<name>A0A315VR45_GAMAF</name>
<feature type="transmembrane region" description="Helical" evidence="6">
    <location>
        <begin position="141"/>
        <end position="161"/>
    </location>
</feature>
<evidence type="ECO:0000259" key="7">
    <source>
        <dbReference type="Pfam" id="PF02544"/>
    </source>
</evidence>
<protein>
    <recommendedName>
        <fullName evidence="7">3-oxo-5-alpha-steroid 4-dehydrogenase C-terminal domain-containing protein</fullName>
    </recommendedName>
</protein>
<sequence>MHCYESVVNYLSWGMLLAGLLHLINHRKAQASYGRHMKPSTPAIMVPARVAWFLQEMPALLMPLLLMHLSRQYSTMGRAILLKTFCLHYFHRTFVYSLLTRGQPFPLSVMATAGFFCLLNGFLQGHYLLHCAQFDEEWTAGYCYTIGLVVFYIGMAINIHSDYILRNLRKPKEIVYKIPAGGLFEYVSGANYFGELVEWFGYAIVTWSLPGFSIAVFSLCFIGPRAYYHHKSMREAPSSCSRDVANVSRERQNASAARRYSVCEQPKTVAKGSEVGRRVKLLPDFGPGAQLEAAHAGGWRAGSGSLQREPGIRCGNFAVLVDLHVLPLGSPESTSWFTTDQVEVQTKQVHEKLVRVHEKVGGTKYRLERLWQTGTYGASEHRT</sequence>
<evidence type="ECO:0000256" key="2">
    <source>
        <dbReference type="ARBA" id="ARBA00007742"/>
    </source>
</evidence>
<dbReference type="InterPro" id="IPR039357">
    <property type="entry name" value="SRD5A/TECR"/>
</dbReference>
<accession>A0A315VR45</accession>
<comment type="subcellular location">
    <subcellularLocation>
        <location evidence="1">Membrane</location>
        <topology evidence="1">Multi-pass membrane protein</topology>
    </subcellularLocation>
</comment>
<reference evidence="8 9" key="1">
    <citation type="journal article" date="2018" name="G3 (Bethesda)">
        <title>A High-Quality Reference Genome for the Invasive Mosquitofish Gambusia affinis Using a Chicago Library.</title>
        <authorList>
            <person name="Hoffberg S.L."/>
            <person name="Troendle N.J."/>
            <person name="Glenn T.C."/>
            <person name="Mahmud O."/>
            <person name="Louha S."/>
            <person name="Chalopin D."/>
            <person name="Bennetzen J.L."/>
            <person name="Mauricio R."/>
        </authorList>
    </citation>
    <scope>NUCLEOTIDE SEQUENCE [LARGE SCALE GENOMIC DNA]</scope>
    <source>
        <strain evidence="8">NE01/NJP1002.9</strain>
        <tissue evidence="8">Muscle</tissue>
    </source>
</reference>
<dbReference type="PANTHER" id="PTHR10556">
    <property type="entry name" value="3-OXO-5-ALPHA-STEROID 4-DEHYDROGENASE"/>
    <property type="match status" value="1"/>
</dbReference>
<feature type="domain" description="3-oxo-5-alpha-steroid 4-dehydrogenase C-terminal" evidence="7">
    <location>
        <begin position="104"/>
        <end position="233"/>
    </location>
</feature>